<dbReference type="EMBL" id="PNYB01000001">
    <property type="protein sequence ID" value="PMS28521.1"/>
    <property type="molecule type" value="Genomic_DNA"/>
</dbReference>
<proteinExistence type="predicted"/>
<evidence type="ECO:0000313" key="2">
    <source>
        <dbReference type="Proteomes" id="UP000235347"/>
    </source>
</evidence>
<comment type="caution">
    <text evidence="1">The sequence shown here is derived from an EMBL/GenBank/DDBJ whole genome shotgun (WGS) entry which is preliminary data.</text>
</comment>
<reference evidence="1 2" key="1">
    <citation type="submission" date="2018-01" db="EMBL/GenBank/DDBJ databases">
        <title>Whole genome analyses suggest that Burkholderia sensu lato contains two further novel genera in the rhizoxinica-symbiotica group Mycetohabitans gen. nov., and Trinickia gen. nov.: implications for the evolution of diazotrophy and nodulation in the Burkholderiaceae.</title>
        <authorList>
            <person name="Estrada-de los Santos P."/>
            <person name="Palmer M."/>
            <person name="Chavez-Ramirez B."/>
            <person name="Beukes C."/>
            <person name="Steenkamp E.T."/>
            <person name="Hirsch A.M."/>
            <person name="Manyaka P."/>
            <person name="Maluk M."/>
            <person name="Lafos M."/>
            <person name="Crook M."/>
            <person name="Gross E."/>
            <person name="Simon M.F."/>
            <person name="Bueno dos Reis Junior F."/>
            <person name="Poole P.S."/>
            <person name="Venter S.N."/>
            <person name="James E.K."/>
        </authorList>
    </citation>
    <scope>NUCLEOTIDE SEQUENCE [LARGE SCALE GENOMIC DNA]</scope>
    <source>
        <strain evidence="1 2">GP25-8</strain>
    </source>
</reference>
<dbReference type="AlphaFoldDB" id="A0A2N7WGN3"/>
<keyword evidence="2" id="KW-1185">Reference proteome</keyword>
<accession>A0A2N7WGN3</accession>
<evidence type="ECO:0000313" key="1">
    <source>
        <dbReference type="EMBL" id="PMS28521.1"/>
    </source>
</evidence>
<protein>
    <submittedName>
        <fullName evidence="1">Uncharacterized protein</fullName>
    </submittedName>
</protein>
<gene>
    <name evidence="1" type="ORF">C0Z19_02160</name>
</gene>
<sequence>MYTRAGCYLGSNVSASLPPGDSNWTPLSVSIALPAQGNAQICAGALPAYVEIHLESGAPAAAGGGTVWFDDVTFGETP</sequence>
<dbReference type="Proteomes" id="UP000235347">
    <property type="component" value="Unassembled WGS sequence"/>
</dbReference>
<organism evidence="1 2">
    <name type="scientific">Trinickia soli</name>
    <dbReference type="NCBI Taxonomy" id="380675"/>
    <lineage>
        <taxon>Bacteria</taxon>
        <taxon>Pseudomonadati</taxon>
        <taxon>Pseudomonadota</taxon>
        <taxon>Betaproteobacteria</taxon>
        <taxon>Burkholderiales</taxon>
        <taxon>Burkholderiaceae</taxon>
        <taxon>Trinickia</taxon>
    </lineage>
</organism>
<name>A0A2N7WGN3_9BURK</name>